<dbReference type="NCBIfam" id="TIGR02454">
    <property type="entry name" value="ECF_T_CbiQ"/>
    <property type="match status" value="1"/>
</dbReference>
<comment type="subcellular location">
    <subcellularLocation>
        <location evidence="1">Cell membrane</location>
        <topology evidence="1">Multi-pass membrane protein</topology>
    </subcellularLocation>
</comment>
<evidence type="ECO:0000256" key="2">
    <source>
        <dbReference type="ARBA" id="ARBA00022475"/>
    </source>
</evidence>
<protein>
    <submittedName>
        <fullName evidence="7">Cobalt ABC transporter permease</fullName>
    </submittedName>
</protein>
<proteinExistence type="predicted"/>
<dbReference type="PANTHER" id="PTHR34857">
    <property type="entry name" value="SLL0384 PROTEIN"/>
    <property type="match status" value="1"/>
</dbReference>
<dbReference type="InterPro" id="IPR012809">
    <property type="entry name" value="ECF_CbiQ"/>
</dbReference>
<evidence type="ECO:0000256" key="5">
    <source>
        <dbReference type="ARBA" id="ARBA00023136"/>
    </source>
</evidence>
<organism evidence="7 8">
    <name type="scientific">candidate division MSBL1 archaeon SCGC-AAA259J03</name>
    <dbReference type="NCBI Taxonomy" id="1698269"/>
    <lineage>
        <taxon>Archaea</taxon>
        <taxon>Methanobacteriati</taxon>
        <taxon>Methanobacteriota</taxon>
        <taxon>candidate division MSBL1</taxon>
    </lineage>
</organism>
<dbReference type="InterPro" id="IPR051611">
    <property type="entry name" value="ECF_transporter_component"/>
</dbReference>
<keyword evidence="5 6" id="KW-0472">Membrane</keyword>
<dbReference type="PANTHER" id="PTHR34857:SF2">
    <property type="entry name" value="SLL0384 PROTEIN"/>
    <property type="match status" value="1"/>
</dbReference>
<evidence type="ECO:0000256" key="4">
    <source>
        <dbReference type="ARBA" id="ARBA00022989"/>
    </source>
</evidence>
<evidence type="ECO:0000313" key="8">
    <source>
        <dbReference type="Proteomes" id="UP000070257"/>
    </source>
</evidence>
<dbReference type="CDD" id="cd16914">
    <property type="entry name" value="EcfT"/>
    <property type="match status" value="1"/>
</dbReference>
<reference evidence="7 8" key="1">
    <citation type="journal article" date="2016" name="Sci. Rep.">
        <title>Metabolic traits of an uncultured archaeal lineage -MSBL1- from brine pools of the Red Sea.</title>
        <authorList>
            <person name="Mwirichia R."/>
            <person name="Alam I."/>
            <person name="Rashid M."/>
            <person name="Vinu M."/>
            <person name="Ba-Alawi W."/>
            <person name="Anthony Kamau A."/>
            <person name="Kamanda Ngugi D."/>
            <person name="Goker M."/>
            <person name="Klenk H.P."/>
            <person name="Bajic V."/>
            <person name="Stingl U."/>
        </authorList>
    </citation>
    <scope>NUCLEOTIDE SEQUENCE [LARGE SCALE GENOMIC DNA]</scope>
    <source>
        <strain evidence="7">SCGC-AAA259J03</strain>
    </source>
</reference>
<name>A0A656YV76_9EURY</name>
<evidence type="ECO:0000256" key="3">
    <source>
        <dbReference type="ARBA" id="ARBA00022692"/>
    </source>
</evidence>
<feature type="transmembrane region" description="Helical" evidence="6">
    <location>
        <begin position="69"/>
        <end position="87"/>
    </location>
</feature>
<comment type="caution">
    <text evidence="7">The sequence shown here is derived from an EMBL/GenBank/DDBJ whole genome shotgun (WGS) entry which is preliminary data.</text>
</comment>
<sequence length="253" mass="28820">MKHPEVDKYSSLRSPIHKLDPRLKLVSFLVLIFSMVLINDLRFALLGLFISFLLLSVSRLPLDFVFRHVKWVFLFVSPFLIIMPLTVGGSEMFQVFGAEITHEGVQLGLLVSIRALSAVILVFPMIGTMRFDTTIKALYDLKVPSSLVQMLMFTYRYIFTFSDEFSRMRNAMASKGFELKTNLETLNIIGKAIGMLFVRAYERAERVYQAMLSRGYTGNPKTLTAFRMKRSDYLLATLIIGFAILLHAPALVI</sequence>
<gene>
    <name evidence="7" type="ORF">AKJ39_04755</name>
</gene>
<dbReference type="GO" id="GO:0043190">
    <property type="term" value="C:ATP-binding cassette (ABC) transporter complex"/>
    <property type="evidence" value="ECO:0007669"/>
    <property type="project" value="InterPro"/>
</dbReference>
<dbReference type="GO" id="GO:0006824">
    <property type="term" value="P:cobalt ion transport"/>
    <property type="evidence" value="ECO:0007669"/>
    <property type="project" value="InterPro"/>
</dbReference>
<feature type="transmembrane region" description="Helical" evidence="6">
    <location>
        <begin position="233"/>
        <end position="252"/>
    </location>
</feature>
<feature type="transmembrane region" description="Helical" evidence="6">
    <location>
        <begin position="44"/>
        <end position="62"/>
    </location>
</feature>
<feature type="transmembrane region" description="Helical" evidence="6">
    <location>
        <begin position="107"/>
        <end position="126"/>
    </location>
</feature>
<dbReference type="EMBL" id="LHXT01000110">
    <property type="protein sequence ID" value="KXA96333.1"/>
    <property type="molecule type" value="Genomic_DNA"/>
</dbReference>
<feature type="transmembrane region" description="Helical" evidence="6">
    <location>
        <begin position="21"/>
        <end position="38"/>
    </location>
</feature>
<dbReference type="InterPro" id="IPR003339">
    <property type="entry name" value="ABC/ECF_trnsptr_transmembrane"/>
</dbReference>
<accession>A0A656YV76</accession>
<keyword evidence="3 6" id="KW-0812">Transmembrane</keyword>
<keyword evidence="4 6" id="KW-1133">Transmembrane helix</keyword>
<evidence type="ECO:0000256" key="6">
    <source>
        <dbReference type="SAM" id="Phobius"/>
    </source>
</evidence>
<dbReference type="AlphaFoldDB" id="A0A656YV76"/>
<evidence type="ECO:0000313" key="7">
    <source>
        <dbReference type="EMBL" id="KXA96333.1"/>
    </source>
</evidence>
<keyword evidence="2" id="KW-1003">Cell membrane</keyword>
<keyword evidence="8" id="KW-1185">Reference proteome</keyword>
<dbReference type="Pfam" id="PF02361">
    <property type="entry name" value="CbiQ"/>
    <property type="match status" value="1"/>
</dbReference>
<evidence type="ECO:0000256" key="1">
    <source>
        <dbReference type="ARBA" id="ARBA00004651"/>
    </source>
</evidence>
<dbReference type="Proteomes" id="UP000070257">
    <property type="component" value="Unassembled WGS sequence"/>
</dbReference>